<name>A0A5E3ZVV2_9ACTN</name>
<sequence length="39" mass="4022">MADCGCSPDCTCTDTCTCCAEGHCGKNECGPDCTCDCHK</sequence>
<dbReference type="EMBL" id="LR584267">
    <property type="protein sequence ID" value="VHO00131.1"/>
    <property type="molecule type" value="Genomic_DNA"/>
</dbReference>
<proteinExistence type="predicted"/>
<organism evidence="1 2">
    <name type="scientific">Lawsonella clevelandensis</name>
    <dbReference type="NCBI Taxonomy" id="1528099"/>
    <lineage>
        <taxon>Bacteria</taxon>
        <taxon>Bacillati</taxon>
        <taxon>Actinomycetota</taxon>
        <taxon>Actinomycetes</taxon>
        <taxon>Mycobacteriales</taxon>
        <taxon>Lawsonellaceae</taxon>
        <taxon>Lawsonella</taxon>
    </lineage>
</organism>
<dbReference type="Proteomes" id="UP000324288">
    <property type="component" value="Chromosome"/>
</dbReference>
<evidence type="ECO:0000313" key="1">
    <source>
        <dbReference type="EMBL" id="VHO00131.1"/>
    </source>
</evidence>
<accession>A0A5E3ZVV2</accession>
<keyword evidence="2" id="KW-1185">Reference proteome</keyword>
<protein>
    <recommendedName>
        <fullName evidence="3">Metallothionein</fullName>
    </recommendedName>
</protein>
<gene>
    <name evidence="1" type="ORF">LC603019_00488</name>
</gene>
<evidence type="ECO:0000313" key="2">
    <source>
        <dbReference type="Proteomes" id="UP000324288"/>
    </source>
</evidence>
<reference evidence="1 2" key="1">
    <citation type="submission" date="2019-04" db="EMBL/GenBank/DDBJ databases">
        <authorList>
            <person name="Seth-Smith MB H."/>
            <person name="Seth-Smith H."/>
        </authorList>
    </citation>
    <scope>NUCLEOTIDE SEQUENCE [LARGE SCALE GENOMIC DNA]</scope>
    <source>
        <strain evidence="1">USB-603019</strain>
    </source>
</reference>
<dbReference type="AlphaFoldDB" id="A0A5E3ZVV2"/>
<evidence type="ECO:0008006" key="3">
    <source>
        <dbReference type="Google" id="ProtNLM"/>
    </source>
</evidence>